<keyword evidence="1" id="KW-0677">Repeat</keyword>
<evidence type="ECO:0000313" key="6">
    <source>
        <dbReference type="EMBL" id="CAI3991147.1"/>
    </source>
</evidence>
<feature type="coiled-coil region" evidence="3">
    <location>
        <begin position="776"/>
        <end position="970"/>
    </location>
</feature>
<dbReference type="Pfam" id="PF01535">
    <property type="entry name" value="PPR"/>
    <property type="match status" value="1"/>
</dbReference>
<evidence type="ECO:0000256" key="4">
    <source>
        <dbReference type="SAM" id="MobiDB-lite"/>
    </source>
</evidence>
<dbReference type="EMBL" id="CAMXCT010001557">
    <property type="protein sequence ID" value="CAI3991147.1"/>
    <property type="molecule type" value="Genomic_DNA"/>
</dbReference>
<keyword evidence="3" id="KW-0175">Coiled coil</keyword>
<evidence type="ECO:0000259" key="5">
    <source>
        <dbReference type="Pfam" id="PF21007"/>
    </source>
</evidence>
<dbReference type="InterPro" id="IPR002885">
    <property type="entry name" value="PPR_rpt"/>
</dbReference>
<proteinExistence type="predicted"/>
<feature type="domain" description="Fas-binding factor 1 C-terminal" evidence="5">
    <location>
        <begin position="638"/>
        <end position="1044"/>
    </location>
</feature>
<dbReference type="Pfam" id="PF13812">
    <property type="entry name" value="PPR_3"/>
    <property type="match status" value="1"/>
</dbReference>
<comment type="caution">
    <text evidence="6">The sequence shown here is derived from an EMBL/GenBank/DDBJ whole genome shotgun (WGS) entry which is preliminary data.</text>
</comment>
<feature type="repeat" description="PPR" evidence="2">
    <location>
        <begin position="442"/>
        <end position="476"/>
    </location>
</feature>
<feature type="region of interest" description="Disordered" evidence="4">
    <location>
        <begin position="548"/>
        <end position="568"/>
    </location>
</feature>
<dbReference type="Proteomes" id="UP001152797">
    <property type="component" value="Unassembled WGS sequence"/>
</dbReference>
<reference evidence="7 8" key="2">
    <citation type="submission" date="2024-05" db="EMBL/GenBank/DDBJ databases">
        <authorList>
            <person name="Chen Y."/>
            <person name="Shah S."/>
            <person name="Dougan E. K."/>
            <person name="Thang M."/>
            <person name="Chan C."/>
        </authorList>
    </citation>
    <scope>NUCLEOTIDE SEQUENCE [LARGE SCALE GENOMIC DNA]</scope>
</reference>
<dbReference type="EMBL" id="CAMXCT030001557">
    <property type="protein sequence ID" value="CAL4778459.1"/>
    <property type="molecule type" value="Genomic_DNA"/>
</dbReference>
<dbReference type="Pfam" id="PF21007">
    <property type="entry name" value="FBF1"/>
    <property type="match status" value="1"/>
</dbReference>
<gene>
    <name evidence="6" type="ORF">C1SCF055_LOCUS18077</name>
</gene>
<feature type="coiled-coil region" evidence="3">
    <location>
        <begin position="995"/>
        <end position="1043"/>
    </location>
</feature>
<sequence length="1221" mass="138215">MEEPGNLVGVRKGQWQLALSALRNAEVKRRERDVIGFNAAINVCRKAKWQHAWGCFQEAQGSDMKLDVVTYSVTISAAAAAAQWQHASALLHELRGCQLQADVIVYSAVASACEKASEWQQALQLLDELEGVQLEIDVVMQNIVMAACGNAKQWTKALEILSLIETGNELDDVSLGSAMDACQNSSQWEVALLLLVDFKGSKLQTTAITQNATISSCGKAKEWTFALALLQDLRLDADVISYNSTISSCEKASEYQPAVWLFDELRVGLEATVVTYSAIISACEKASEWQTALHFLSESTSQRLSNLITFNAAISACEKSAEVNMALALVKQLQSFHLEGDVVTFSASIGACDRASKWQDALGLYFEAGRSHVEIGVVGCTSTINACEKVAQWHQALLVFPLHFDVTRVANASISACEKASRWQVALCLLDEVKFVEFLEPDVVTYSAIMSALQKALQWVLALHLLNHMKGLFVQPDAITIDALVSMCQLAQKDLIVQRQLLWPLGARMGRPAERPRMPEDSQVRNQQAAAASIAALLAEQEAARRLPTLSGDRGPPGDGDGTPPSQRELSFVVEGATSGQGFSAMPPAANAPDLLLQLAQAKAKVRHLELQLEDSEQRWQRRFEDAKRQEDASHARMELQCQYLQSELDRCKEVQASEMRHFLEQKRMLSQGHQTEKEEAVREERRKVQMEIDKVKADHRLEVEAELKRQNERAIAIVKQQADVEAENLRRAQTGEHHLTKLVEQVQGSVAEVERLSKRVDSDKTMEWSVRERQIEARERNARDMEAQLSRQSKEVEEQRRRLSDLVTNLQNCQEEDTSVLASERERLQAEHQRLLELQQSVREADRNNKEALKHAWAQVEEDRRVLQQEQLRFDSEQAARKEELEMQERQLKSETERLKTLHQQIEVARQSAARRIRETESTVANERRCLMNDLEAFEEKKRFHSSEAMKLENDRRQLQEDKSNFESELHSVGLMAQELERRSEEIRVLHGEAAEARSELHLLRGQLQEERSAQGTEMERLRTMQSLIEQQRLQLLQTENQLRLQGVEDIDLQVTGQGHFPNDLPSLGNAQEAMNRWTTDWLEPREVSGPIPGPATRRPVRNHRSLEWVAAEKDASRCVTKLLWFPDLRLQRSRKGSGEMQTYLLQSAAFLQEAQRAPPAIQARWVELLRVSSFHRWGVGIITDPQIRMIYERHILNPPELWVYLRAAAPAADPGRMVN</sequence>
<evidence type="ECO:0000256" key="3">
    <source>
        <dbReference type="SAM" id="Coils"/>
    </source>
</evidence>
<dbReference type="PANTHER" id="PTHR47939:SF13">
    <property type="entry name" value="OS03G0201400 PROTEIN"/>
    <property type="match status" value="1"/>
</dbReference>
<evidence type="ECO:0000313" key="8">
    <source>
        <dbReference type="Proteomes" id="UP001152797"/>
    </source>
</evidence>
<accession>A0A9P1FYR5</accession>
<name>A0A9P1FYR5_9DINO</name>
<dbReference type="EMBL" id="CAMXCT020001557">
    <property type="protein sequence ID" value="CAL1144522.1"/>
    <property type="molecule type" value="Genomic_DNA"/>
</dbReference>
<dbReference type="InterPro" id="IPR011990">
    <property type="entry name" value="TPR-like_helical_dom_sf"/>
</dbReference>
<keyword evidence="8" id="KW-1185">Reference proteome</keyword>
<dbReference type="PROSITE" id="PS51375">
    <property type="entry name" value="PPR"/>
    <property type="match status" value="1"/>
</dbReference>
<reference evidence="6" key="1">
    <citation type="submission" date="2022-10" db="EMBL/GenBank/DDBJ databases">
        <authorList>
            <person name="Chen Y."/>
            <person name="Dougan E. K."/>
            <person name="Chan C."/>
            <person name="Rhodes N."/>
            <person name="Thang M."/>
        </authorList>
    </citation>
    <scope>NUCLEOTIDE SEQUENCE</scope>
</reference>
<dbReference type="AlphaFoldDB" id="A0A9P1FYR5"/>
<dbReference type="InterPro" id="IPR049390">
    <property type="entry name" value="FBF1_C"/>
</dbReference>
<dbReference type="OrthoDB" id="446394at2759"/>
<organism evidence="6">
    <name type="scientific">Cladocopium goreaui</name>
    <dbReference type="NCBI Taxonomy" id="2562237"/>
    <lineage>
        <taxon>Eukaryota</taxon>
        <taxon>Sar</taxon>
        <taxon>Alveolata</taxon>
        <taxon>Dinophyceae</taxon>
        <taxon>Suessiales</taxon>
        <taxon>Symbiodiniaceae</taxon>
        <taxon>Cladocopium</taxon>
    </lineage>
</organism>
<evidence type="ECO:0000256" key="2">
    <source>
        <dbReference type="PROSITE-ProRule" id="PRU00708"/>
    </source>
</evidence>
<evidence type="ECO:0000256" key="1">
    <source>
        <dbReference type="ARBA" id="ARBA00022737"/>
    </source>
</evidence>
<protein>
    <submittedName>
        <fullName evidence="7">Pentatricopeptide repeat-containing protein MRL1, chloroplastic (Protein MATURATION OF RBCL 1) (AtMRL1)</fullName>
    </submittedName>
</protein>
<dbReference type="InterPro" id="IPR050667">
    <property type="entry name" value="PPR-containing_protein"/>
</dbReference>
<evidence type="ECO:0000313" key="7">
    <source>
        <dbReference type="EMBL" id="CAL4778459.1"/>
    </source>
</evidence>
<dbReference type="PANTHER" id="PTHR47939">
    <property type="entry name" value="MEMBRANE-ASSOCIATED SALT-INDUCIBLE PROTEIN-LIKE"/>
    <property type="match status" value="1"/>
</dbReference>
<dbReference type="Gene3D" id="1.25.40.10">
    <property type="entry name" value="Tetratricopeptide repeat domain"/>
    <property type="match status" value="4"/>
</dbReference>